<keyword evidence="2" id="KW-1185">Reference proteome</keyword>
<accession>A0A158DSE6</accession>
<evidence type="ECO:0000313" key="2">
    <source>
        <dbReference type="Proteomes" id="UP000054596"/>
    </source>
</evidence>
<sequence>MLLRFVIRVVGRADRDRLAGQTHVLPRVQRAIHHVQGVGRLDVQIAIERADHAAIVGHGARLLFVCLRARADGHREGAIAHQPRLALMVIARPALGVLRGRHRDVIRRRQIHVVLANDRCALDRQIVARLDVHGIARYRAAHADIRLRVLHLVGRGAVHDATALGMPIRVIVVLLAPIVERHIARSHDIRRAGIGPERRARERHVSATLVRAHSGERRVAARGEGRAFRLFVVAVLDKLVAIVRGNVVELPAIGDCGCRQVATRHDRHVLARAHLRTLEGHVVARLHRETAARADAARLIQRRVLFPMVIGVFRHRLRSRRLNGIHEHVMTRRDLRVAARADARAMHRQIVPRGHDHIARRYDRALRTDQRLLNLAVARRRTHAHRIDERRVDDVVPRQHRHAIARDAPRCVQQIVRCGNDRRAIAADAAAAIENVRAGDHRLRATFDHAAIRHTAGGMNLHIVSRDQCASRLKIVGVRLRQIHHGCEHMLCGAIGQRDQLIHQPHDVARERVHLRRRQCHARHEIERLSIIHAARHQRTVFVFGGRVALQIHPARQLRDLVADELLLIQTVAQALLGLHRIEVQRVEHVVAGDEARVARQTRIGCDQIRRVRSRVVVVQAAGGQRDGQRPGRTGHRLRGVDRLGVARDRARRRTVRGIDRGAARGRACCIAARGIHPGAARGRTRCIAACGIHGCAARHAHAISTAARDLRHRGIRTKRAARRARGRTGRRDVRVVHLACVDVDQIVRDDRTTRAADGHRSQHDRRLRDRAHVTVLVLVPRIGRDDILPLILIQRLADVVDDRAAHIAVAARIEFAVLRGIADADCITRRDGAVRVVDDAHVRQRHRASGEQLGLRRLRTRHPVPLRRRGRVTRDFHALPAVVCVAARQILRGRVVVDVRIVGVPVVDRDRTVAVFRERVVVDRRGRTVDVDDEHAIHGSRPARARLNIGGAETHI</sequence>
<dbReference type="AlphaFoldDB" id="A0A158DSE6"/>
<reference evidence="1" key="1">
    <citation type="submission" date="2016-01" db="EMBL/GenBank/DDBJ databases">
        <authorList>
            <person name="Peeters C."/>
        </authorList>
    </citation>
    <scope>NUCLEOTIDE SEQUENCE [LARGE SCALE GENOMIC DNA]</scope>
    <source>
        <strain evidence="1">LMG 29325</strain>
    </source>
</reference>
<dbReference type="EMBL" id="FCOJ02000119">
    <property type="protein sequence ID" value="SAK97433.1"/>
    <property type="molecule type" value="Genomic_DNA"/>
</dbReference>
<protein>
    <submittedName>
        <fullName evidence="1">Uncharacterized protein</fullName>
    </submittedName>
</protein>
<comment type="caution">
    <text evidence="1">The sequence shown here is derived from an EMBL/GenBank/DDBJ whole genome shotgun (WGS) entry which is preliminary data.</text>
</comment>
<organism evidence="1 2">
    <name type="scientific">Caballeronia glebae</name>
    <dbReference type="NCBI Taxonomy" id="1777143"/>
    <lineage>
        <taxon>Bacteria</taxon>
        <taxon>Pseudomonadati</taxon>
        <taxon>Pseudomonadota</taxon>
        <taxon>Betaproteobacteria</taxon>
        <taxon>Burkholderiales</taxon>
        <taxon>Burkholderiaceae</taxon>
        <taxon>Caballeronia</taxon>
    </lineage>
</organism>
<name>A0A158DSE6_9BURK</name>
<evidence type="ECO:0000313" key="1">
    <source>
        <dbReference type="EMBL" id="SAK97433.1"/>
    </source>
</evidence>
<proteinExistence type="predicted"/>
<dbReference type="Proteomes" id="UP000054596">
    <property type="component" value="Unassembled WGS sequence"/>
</dbReference>
<gene>
    <name evidence="1" type="ORF">AWB82_07132</name>
</gene>